<dbReference type="EMBL" id="LKAM01000016">
    <property type="protein sequence ID" value="KUM45742.1"/>
    <property type="molecule type" value="Genomic_DNA"/>
</dbReference>
<gene>
    <name evidence="1" type="ORF">ABT39_MTgene2308</name>
</gene>
<accession>A0A117NFU9</accession>
<geneLocation type="mitochondrion" evidence="1"/>
<comment type="caution">
    <text evidence="1">The sequence shown here is derived from an EMBL/GenBank/DDBJ whole genome shotgun (WGS) entry which is preliminary data.</text>
</comment>
<proteinExistence type="predicted"/>
<dbReference type="AlphaFoldDB" id="A0A117NFU9"/>
<evidence type="ECO:0000313" key="1">
    <source>
        <dbReference type="EMBL" id="KUM45742.1"/>
    </source>
</evidence>
<protein>
    <submittedName>
        <fullName evidence="1">Uncharacterized protein</fullName>
    </submittedName>
</protein>
<organism evidence="1">
    <name type="scientific">Picea glauca</name>
    <name type="common">White spruce</name>
    <name type="synonym">Pinus glauca</name>
    <dbReference type="NCBI Taxonomy" id="3330"/>
    <lineage>
        <taxon>Eukaryota</taxon>
        <taxon>Viridiplantae</taxon>
        <taxon>Streptophyta</taxon>
        <taxon>Embryophyta</taxon>
        <taxon>Tracheophyta</taxon>
        <taxon>Spermatophyta</taxon>
        <taxon>Pinopsida</taxon>
        <taxon>Pinidae</taxon>
        <taxon>Conifers I</taxon>
        <taxon>Pinales</taxon>
        <taxon>Pinaceae</taxon>
        <taxon>Picea</taxon>
    </lineage>
</organism>
<reference evidence="1" key="1">
    <citation type="journal article" date="2015" name="Genome Biol. Evol.">
        <title>Organellar Genomes of White Spruce (Picea glauca): Assembly and Annotation.</title>
        <authorList>
            <person name="Jackman S.D."/>
            <person name="Warren R.L."/>
            <person name="Gibb E.A."/>
            <person name="Vandervalk B.P."/>
            <person name="Mohamadi H."/>
            <person name="Chu J."/>
            <person name="Raymond A."/>
            <person name="Pleasance S."/>
            <person name="Coope R."/>
            <person name="Wildung M.R."/>
            <person name="Ritland C.E."/>
            <person name="Bousquet J."/>
            <person name="Jones S.J."/>
            <person name="Bohlmann J."/>
            <person name="Birol I."/>
        </authorList>
    </citation>
    <scope>NUCLEOTIDE SEQUENCE [LARGE SCALE GENOMIC DNA]</scope>
    <source>
        <tissue evidence="1">Flushing bud</tissue>
    </source>
</reference>
<name>A0A117NFU9_PICGL</name>
<keyword evidence="1" id="KW-0496">Mitochondrion</keyword>
<sequence length="82" mass="9103">MVRLQGLVLCSSIVCEDLNCQASSQYLSCQGFLSREVLYCFQLHVCMNSLGHCFLASIIYVNMQNGLMQGKYGHQLIANAHG</sequence>